<dbReference type="Proteomes" id="UP001164250">
    <property type="component" value="Chromosome 15"/>
</dbReference>
<keyword evidence="2" id="KW-1185">Reference proteome</keyword>
<evidence type="ECO:0000313" key="2">
    <source>
        <dbReference type="Proteomes" id="UP001164250"/>
    </source>
</evidence>
<accession>A0ACC0ZUC6</accession>
<proteinExistence type="predicted"/>
<organism evidence="1 2">
    <name type="scientific">Pistacia atlantica</name>
    <dbReference type="NCBI Taxonomy" id="434234"/>
    <lineage>
        <taxon>Eukaryota</taxon>
        <taxon>Viridiplantae</taxon>
        <taxon>Streptophyta</taxon>
        <taxon>Embryophyta</taxon>
        <taxon>Tracheophyta</taxon>
        <taxon>Spermatophyta</taxon>
        <taxon>Magnoliopsida</taxon>
        <taxon>eudicotyledons</taxon>
        <taxon>Gunneridae</taxon>
        <taxon>Pentapetalae</taxon>
        <taxon>rosids</taxon>
        <taxon>malvids</taxon>
        <taxon>Sapindales</taxon>
        <taxon>Anacardiaceae</taxon>
        <taxon>Pistacia</taxon>
    </lineage>
</organism>
<name>A0ACC0ZUC6_9ROSI</name>
<reference evidence="2" key="1">
    <citation type="journal article" date="2023" name="G3 (Bethesda)">
        <title>Genome assembly and association tests identify interacting loci associated with vigor, precocity, and sex in interspecific pistachio rootstocks.</title>
        <authorList>
            <person name="Palmer W."/>
            <person name="Jacygrad E."/>
            <person name="Sagayaradj S."/>
            <person name="Cavanaugh K."/>
            <person name="Han R."/>
            <person name="Bertier L."/>
            <person name="Beede B."/>
            <person name="Kafkas S."/>
            <person name="Golino D."/>
            <person name="Preece J."/>
            <person name="Michelmore R."/>
        </authorList>
    </citation>
    <scope>NUCLEOTIDE SEQUENCE [LARGE SCALE GENOMIC DNA]</scope>
</reference>
<gene>
    <name evidence="1" type="ORF">Patl1_33947</name>
</gene>
<evidence type="ECO:0000313" key="1">
    <source>
        <dbReference type="EMBL" id="KAJ0075760.1"/>
    </source>
</evidence>
<dbReference type="EMBL" id="CM047910">
    <property type="protein sequence ID" value="KAJ0075760.1"/>
    <property type="molecule type" value="Genomic_DNA"/>
</dbReference>
<sequence>MSMNFLSLFFFATIAATSHAIPHQIHLLRPQSGSAGHRIAGVNCLSWRLAVETDNIRNWDLVPEACEDYVGHYMLGHQYRKDCNIAAVAAYVYAKNVTLKGDGKDIWVFDIDETALSNLPYYALPENAFGAKEYNETSFDEWQLEGKAPAVPAVLHLYENLMKLGYKIVFITGKSEKMRNVTEANLRKSGYHTWEKLVLKQTSESGETAVVYKSKERGKLVKEGYRIIGNMGDQWSDLMGNFTGQRTFKVPDPMYYIS</sequence>
<comment type="caution">
    <text evidence="1">The sequence shown here is derived from an EMBL/GenBank/DDBJ whole genome shotgun (WGS) entry which is preliminary data.</text>
</comment>
<protein>
    <submittedName>
        <fullName evidence="1">Uncharacterized protein</fullName>
    </submittedName>
</protein>